<dbReference type="PANTHER" id="PTHR20961:SF148">
    <property type="entry name" value="EGF DOMAIN-SPECIFIC O-LINKED N-ACETYLGLUCOSAMINE TRANSFERASE"/>
    <property type="match status" value="1"/>
</dbReference>
<dbReference type="GO" id="GO:0097363">
    <property type="term" value="F:protein O-acetylglucosaminyltransferase activity"/>
    <property type="evidence" value="ECO:0007669"/>
    <property type="project" value="TreeGrafter"/>
</dbReference>
<feature type="signal peptide" evidence="2">
    <location>
        <begin position="1"/>
        <end position="19"/>
    </location>
</feature>
<name>A0A9J2P8D5_ASCLU</name>
<feature type="chain" id="PRO_5039896698" evidence="2">
    <location>
        <begin position="20"/>
        <end position="401"/>
    </location>
</feature>
<reference evidence="4" key="1">
    <citation type="submission" date="2023-03" db="UniProtKB">
        <authorList>
            <consortium name="WormBaseParasite"/>
        </authorList>
    </citation>
    <scope>IDENTIFICATION</scope>
</reference>
<accession>A0A9J2P8D5</accession>
<dbReference type="WBParaSite" id="ALUE_0000612701-mRNA-1">
    <property type="protein sequence ID" value="ALUE_0000612701-mRNA-1"/>
    <property type="gene ID" value="ALUE_0000612701"/>
</dbReference>
<dbReference type="PANTHER" id="PTHR20961">
    <property type="entry name" value="GLYCOSYLTRANSFERASE"/>
    <property type="match status" value="1"/>
</dbReference>
<sequence length="401" mass="46606">MSLYAYMLLLISLESVISSFMVDLNVPEMHLPYIAGSSVYLRAKCSKDVECKAKVGSGFFAFIVRVFVHRNITFVVQDKKTSPMWDVRSYVCKNVSLQFLRVNEVCWGYEHNCSFSQSYSSNKIRCSKESLRYRDDVIQEGDVGGRCEFFDRKLLTNRADEKSYLQSWANELENFKSFEDFRVDETHCDVIFERPTVVMKLDASINMYHHFCDFINLYLSQHLNGSFDSDIDILWWDTFPGGFIDASFGATWRAFSLRQPYELISLDQKRVCFRQVMLPLLARQRLGLYYNMPVIDGCEGSGLFHAFSKHILHRLRVNQTGPLLNSVRVTLLSRSTNFRRIVNENEVSLLRCILKSFINVSLQQSSACKIIYSLYTVIFHHISKSTSVYFLSHMMLNYFTS</sequence>
<protein>
    <submittedName>
        <fullName evidence="4">Uncharacterized protein</fullName>
    </submittedName>
</protein>
<dbReference type="InterPro" id="IPR007657">
    <property type="entry name" value="Glycosyltransferase_61"/>
</dbReference>
<organism evidence="3 4">
    <name type="scientific">Ascaris lumbricoides</name>
    <name type="common">Giant roundworm</name>
    <dbReference type="NCBI Taxonomy" id="6252"/>
    <lineage>
        <taxon>Eukaryota</taxon>
        <taxon>Metazoa</taxon>
        <taxon>Ecdysozoa</taxon>
        <taxon>Nematoda</taxon>
        <taxon>Chromadorea</taxon>
        <taxon>Rhabditida</taxon>
        <taxon>Spirurina</taxon>
        <taxon>Ascaridomorpha</taxon>
        <taxon>Ascaridoidea</taxon>
        <taxon>Ascarididae</taxon>
        <taxon>Ascaris</taxon>
    </lineage>
</organism>
<keyword evidence="1" id="KW-0256">Endoplasmic reticulum</keyword>
<proteinExistence type="predicted"/>
<evidence type="ECO:0000313" key="4">
    <source>
        <dbReference type="WBParaSite" id="ALUE_0000612701-mRNA-1"/>
    </source>
</evidence>
<keyword evidence="3" id="KW-1185">Reference proteome</keyword>
<dbReference type="AlphaFoldDB" id="A0A9J2P8D5"/>
<dbReference type="GO" id="GO:0005788">
    <property type="term" value="C:endoplasmic reticulum lumen"/>
    <property type="evidence" value="ECO:0007669"/>
    <property type="project" value="TreeGrafter"/>
</dbReference>
<keyword evidence="2" id="KW-0732">Signal</keyword>
<dbReference type="Proteomes" id="UP000036681">
    <property type="component" value="Unplaced"/>
</dbReference>
<evidence type="ECO:0000256" key="1">
    <source>
        <dbReference type="ARBA" id="ARBA00022824"/>
    </source>
</evidence>
<evidence type="ECO:0000256" key="2">
    <source>
        <dbReference type="SAM" id="SignalP"/>
    </source>
</evidence>
<evidence type="ECO:0000313" key="3">
    <source>
        <dbReference type="Proteomes" id="UP000036681"/>
    </source>
</evidence>